<evidence type="ECO:0000313" key="14">
    <source>
        <dbReference type="EMBL" id="KAK3039059.1"/>
    </source>
</evidence>
<dbReference type="PRINTS" id="PR00385">
    <property type="entry name" value="P450"/>
</dbReference>
<dbReference type="Gene3D" id="1.10.630.10">
    <property type="entry name" value="Cytochrome P450"/>
    <property type="match status" value="1"/>
</dbReference>
<dbReference type="InterPro" id="IPR017972">
    <property type="entry name" value="Cyt_P450_CS"/>
</dbReference>
<comment type="caution">
    <text evidence="14">The sequence shown here is derived from an EMBL/GenBank/DDBJ whole genome shotgun (WGS) entry which is preliminary data.</text>
</comment>
<accession>A0AA89BD84</accession>
<dbReference type="InterPro" id="IPR001128">
    <property type="entry name" value="Cyt_P450"/>
</dbReference>
<proteinExistence type="inferred from homology"/>
<gene>
    <name evidence="14" type="ORF">RJ639_028510</name>
</gene>
<keyword evidence="3 11" id="KW-0349">Heme</keyword>
<comment type="subcellular location">
    <subcellularLocation>
        <location evidence="1">Membrane</location>
    </subcellularLocation>
</comment>
<keyword evidence="4 13" id="KW-0812">Transmembrane</keyword>
<dbReference type="SUPFAM" id="SSF48264">
    <property type="entry name" value="Cytochrome P450"/>
    <property type="match status" value="1"/>
</dbReference>
<dbReference type="CDD" id="cd20642">
    <property type="entry name" value="CYP72"/>
    <property type="match status" value="1"/>
</dbReference>
<evidence type="ECO:0000256" key="6">
    <source>
        <dbReference type="ARBA" id="ARBA00022989"/>
    </source>
</evidence>
<keyword evidence="7 12" id="KW-0560">Oxidoreductase</keyword>
<dbReference type="GO" id="GO:0005506">
    <property type="term" value="F:iron ion binding"/>
    <property type="evidence" value="ECO:0007669"/>
    <property type="project" value="InterPro"/>
</dbReference>
<dbReference type="EMBL" id="JAVXUP010000084">
    <property type="protein sequence ID" value="KAK3039059.1"/>
    <property type="molecule type" value="Genomic_DNA"/>
</dbReference>
<dbReference type="GO" id="GO:0016020">
    <property type="term" value="C:membrane"/>
    <property type="evidence" value="ECO:0007669"/>
    <property type="project" value="UniProtKB-SubCell"/>
</dbReference>
<evidence type="ECO:0000313" key="15">
    <source>
        <dbReference type="Proteomes" id="UP001188597"/>
    </source>
</evidence>
<evidence type="ECO:0000256" key="12">
    <source>
        <dbReference type="RuleBase" id="RU000461"/>
    </source>
</evidence>
<keyword evidence="8 11" id="KW-0408">Iron</keyword>
<dbReference type="AlphaFoldDB" id="A0AA89BD84"/>
<organism evidence="14 15">
    <name type="scientific">Escallonia herrerae</name>
    <dbReference type="NCBI Taxonomy" id="1293975"/>
    <lineage>
        <taxon>Eukaryota</taxon>
        <taxon>Viridiplantae</taxon>
        <taxon>Streptophyta</taxon>
        <taxon>Embryophyta</taxon>
        <taxon>Tracheophyta</taxon>
        <taxon>Spermatophyta</taxon>
        <taxon>Magnoliopsida</taxon>
        <taxon>eudicotyledons</taxon>
        <taxon>Gunneridae</taxon>
        <taxon>Pentapetalae</taxon>
        <taxon>asterids</taxon>
        <taxon>campanulids</taxon>
        <taxon>Escalloniales</taxon>
        <taxon>Escalloniaceae</taxon>
        <taxon>Escallonia</taxon>
    </lineage>
</organism>
<evidence type="ECO:0000256" key="1">
    <source>
        <dbReference type="ARBA" id="ARBA00004370"/>
    </source>
</evidence>
<reference evidence="14" key="1">
    <citation type="submission" date="2022-12" db="EMBL/GenBank/DDBJ databases">
        <title>Draft genome assemblies for two species of Escallonia (Escalloniales).</title>
        <authorList>
            <person name="Chanderbali A."/>
            <person name="Dervinis C."/>
            <person name="Anghel I."/>
            <person name="Soltis D."/>
            <person name="Soltis P."/>
            <person name="Zapata F."/>
        </authorList>
    </citation>
    <scope>NUCLEOTIDE SEQUENCE</scope>
    <source>
        <strain evidence="14">UCBG64.0493</strain>
        <tissue evidence="14">Leaf</tissue>
    </source>
</reference>
<dbReference type="InterPro" id="IPR036396">
    <property type="entry name" value="Cyt_P450_sf"/>
</dbReference>
<feature type="transmembrane region" description="Helical" evidence="13">
    <location>
        <begin position="6"/>
        <end position="29"/>
    </location>
</feature>
<keyword evidence="15" id="KW-1185">Reference proteome</keyword>
<evidence type="ECO:0000256" key="9">
    <source>
        <dbReference type="ARBA" id="ARBA00023033"/>
    </source>
</evidence>
<feature type="binding site" description="axial binding residue" evidence="11">
    <location>
        <position position="464"/>
    </location>
    <ligand>
        <name>heme</name>
        <dbReference type="ChEBI" id="CHEBI:30413"/>
    </ligand>
    <ligandPart>
        <name>Fe</name>
        <dbReference type="ChEBI" id="CHEBI:18248"/>
    </ligandPart>
</feature>
<evidence type="ECO:0000256" key="11">
    <source>
        <dbReference type="PIRSR" id="PIRSR602401-1"/>
    </source>
</evidence>
<dbReference type="InterPro" id="IPR002401">
    <property type="entry name" value="Cyt_P450_E_grp-I"/>
</dbReference>
<dbReference type="PRINTS" id="PR00463">
    <property type="entry name" value="EP450I"/>
</dbReference>
<dbReference type="PROSITE" id="PS51257">
    <property type="entry name" value="PROKAR_LIPOPROTEIN"/>
    <property type="match status" value="1"/>
</dbReference>
<dbReference type="GO" id="GO:0004497">
    <property type="term" value="F:monooxygenase activity"/>
    <property type="evidence" value="ECO:0007669"/>
    <property type="project" value="UniProtKB-KW"/>
</dbReference>
<dbReference type="GO" id="GO:0020037">
    <property type="term" value="F:heme binding"/>
    <property type="evidence" value="ECO:0007669"/>
    <property type="project" value="InterPro"/>
</dbReference>
<evidence type="ECO:0000256" key="10">
    <source>
        <dbReference type="ARBA" id="ARBA00023136"/>
    </source>
</evidence>
<sequence length="528" mass="59947">MELVFKSVAVACAVGLVILACRLLNWAWLRPRRLEKFLRKQGLKGSSYRLVFGDIKEMVKTIKEAKSKPISLSDDNLPRVVPFVHQSIKNYGKNFFIWTGPRPVVHIMDPDIIREIMTKYLHFQKPRGGNPLTKLLATGLVDYEGDKWTKHRKIINPAFHLEKLKGMLPAFDLSCSEMVEKWEGLVFEKESSELDVWPYLQTLSSDAISRTAFGSSYEEGRRIFELQTEQAELVIQAAQSLYIPGSRFLPTKRNKRMKEISKEVQASIRSIISKRLKSIEAGEGSSDDLLGILMESNLEEIREQGNNSSGMNIMEVIEECKLFYFAGQETTSSLLVWTMVLLSKYPNWQVRAREEVCHVFGNSKPDFDGLNHLKIVNMIFCEVLRLYPPAVALGRTVYEETKVGEMCLPAGVLLSLPIMVLQRDTELWGDDAKEFKPERFSEGISKATKGQVSYFPFGWGPRICIGQNFAMLEAKMALALILQRFSFTLSPSYAHAPHTVITLQPQYGAHLMLQKLSESSAITKTYRG</sequence>
<keyword evidence="9 12" id="KW-0503">Monooxygenase</keyword>
<keyword evidence="5 11" id="KW-0479">Metal-binding</keyword>
<keyword evidence="10 13" id="KW-0472">Membrane</keyword>
<comment type="similarity">
    <text evidence="2 12">Belongs to the cytochrome P450 family.</text>
</comment>
<dbReference type="GO" id="GO:0016705">
    <property type="term" value="F:oxidoreductase activity, acting on paired donors, with incorporation or reduction of molecular oxygen"/>
    <property type="evidence" value="ECO:0007669"/>
    <property type="project" value="InterPro"/>
</dbReference>
<evidence type="ECO:0000256" key="2">
    <source>
        <dbReference type="ARBA" id="ARBA00010617"/>
    </source>
</evidence>
<evidence type="ECO:0000256" key="3">
    <source>
        <dbReference type="ARBA" id="ARBA00022617"/>
    </source>
</evidence>
<comment type="cofactor">
    <cofactor evidence="11">
        <name>heme</name>
        <dbReference type="ChEBI" id="CHEBI:30413"/>
    </cofactor>
</comment>
<evidence type="ECO:0000256" key="8">
    <source>
        <dbReference type="ARBA" id="ARBA00023004"/>
    </source>
</evidence>
<dbReference type="PANTHER" id="PTHR24282">
    <property type="entry name" value="CYTOCHROME P450 FAMILY MEMBER"/>
    <property type="match status" value="1"/>
</dbReference>
<dbReference type="PANTHER" id="PTHR24282:SF255">
    <property type="entry name" value="CYTOCHROME P450 72A11-RELATED"/>
    <property type="match status" value="1"/>
</dbReference>
<dbReference type="PROSITE" id="PS00086">
    <property type="entry name" value="CYTOCHROME_P450"/>
    <property type="match status" value="1"/>
</dbReference>
<dbReference type="FunFam" id="1.10.630.10:FF:000029">
    <property type="entry name" value="Cytochrome P450 734A1"/>
    <property type="match status" value="1"/>
</dbReference>
<dbReference type="Proteomes" id="UP001188597">
    <property type="component" value="Unassembled WGS sequence"/>
</dbReference>
<evidence type="ECO:0000256" key="13">
    <source>
        <dbReference type="SAM" id="Phobius"/>
    </source>
</evidence>
<dbReference type="InterPro" id="IPR050665">
    <property type="entry name" value="Cytochrome_P450_Monooxygen"/>
</dbReference>
<evidence type="ECO:0000256" key="4">
    <source>
        <dbReference type="ARBA" id="ARBA00022692"/>
    </source>
</evidence>
<dbReference type="Pfam" id="PF00067">
    <property type="entry name" value="p450"/>
    <property type="match status" value="1"/>
</dbReference>
<name>A0AA89BD84_9ASTE</name>
<evidence type="ECO:0000256" key="5">
    <source>
        <dbReference type="ARBA" id="ARBA00022723"/>
    </source>
</evidence>
<evidence type="ECO:0000256" key="7">
    <source>
        <dbReference type="ARBA" id="ARBA00023002"/>
    </source>
</evidence>
<protein>
    <recommendedName>
        <fullName evidence="16">Cytochrome P450</fullName>
    </recommendedName>
</protein>
<evidence type="ECO:0008006" key="16">
    <source>
        <dbReference type="Google" id="ProtNLM"/>
    </source>
</evidence>
<keyword evidence="6 13" id="KW-1133">Transmembrane helix</keyword>